<feature type="non-terminal residue" evidence="1">
    <location>
        <position position="163"/>
    </location>
</feature>
<reference evidence="1" key="1">
    <citation type="submission" date="2022-01" db="EMBL/GenBank/DDBJ databases">
        <title>Comparative genomics reveals a dynamic genome evolution in the ectomycorrhizal milk-cap (Lactarius) mushrooms.</title>
        <authorList>
            <consortium name="DOE Joint Genome Institute"/>
            <person name="Lebreton A."/>
            <person name="Tang N."/>
            <person name="Kuo A."/>
            <person name="LaButti K."/>
            <person name="Drula E."/>
            <person name="Barry K."/>
            <person name="Clum A."/>
            <person name="Lipzen A."/>
            <person name="Mousain D."/>
            <person name="Ng V."/>
            <person name="Wang R."/>
            <person name="Wang X."/>
            <person name="Dai Y."/>
            <person name="Henrissat B."/>
            <person name="Grigoriev I.V."/>
            <person name="Guerin-Laguette A."/>
            <person name="Yu F."/>
            <person name="Martin F.M."/>
        </authorList>
    </citation>
    <scope>NUCLEOTIDE SEQUENCE</scope>
    <source>
        <strain evidence="1">QP</strain>
    </source>
</reference>
<organism evidence="1 2">
    <name type="scientific">Lactarius akahatsu</name>
    <dbReference type="NCBI Taxonomy" id="416441"/>
    <lineage>
        <taxon>Eukaryota</taxon>
        <taxon>Fungi</taxon>
        <taxon>Dikarya</taxon>
        <taxon>Basidiomycota</taxon>
        <taxon>Agaricomycotina</taxon>
        <taxon>Agaricomycetes</taxon>
        <taxon>Russulales</taxon>
        <taxon>Russulaceae</taxon>
        <taxon>Lactarius</taxon>
    </lineage>
</organism>
<evidence type="ECO:0000313" key="1">
    <source>
        <dbReference type="EMBL" id="KAH8994213.1"/>
    </source>
</evidence>
<proteinExistence type="predicted"/>
<comment type="caution">
    <text evidence="1">The sequence shown here is derived from an EMBL/GenBank/DDBJ whole genome shotgun (WGS) entry which is preliminary data.</text>
</comment>
<gene>
    <name evidence="1" type="ORF">EDB92DRAFT_1850790</name>
</gene>
<name>A0AAD4LIB1_9AGAM</name>
<protein>
    <submittedName>
        <fullName evidence="1">Uncharacterized protein</fullName>
    </submittedName>
</protein>
<dbReference type="AlphaFoldDB" id="A0AAD4LIB1"/>
<sequence>MMRQLWRLQDVRDGGGLGFSAELFFLSLRRLLSTSSLDESNSSFYTNTFNTITSRWEESKKSLGTHGVLLNIICDLIIPGRGIFSDYSYPESITTMLLDVVGKMLQGYTGPDEHIRDAVREIESANPDGDIPHGVQEIEDDDPIRMDRREAAAKGVDGFSTIS</sequence>
<evidence type="ECO:0000313" key="2">
    <source>
        <dbReference type="Proteomes" id="UP001201163"/>
    </source>
</evidence>
<dbReference type="EMBL" id="JAKELL010000015">
    <property type="protein sequence ID" value="KAH8994213.1"/>
    <property type="molecule type" value="Genomic_DNA"/>
</dbReference>
<keyword evidence="2" id="KW-1185">Reference proteome</keyword>
<dbReference type="Proteomes" id="UP001201163">
    <property type="component" value="Unassembled WGS sequence"/>
</dbReference>
<accession>A0AAD4LIB1</accession>